<dbReference type="InterPro" id="IPR036458">
    <property type="entry name" value="Na:dicarbo_symporter_sf"/>
</dbReference>
<evidence type="ECO:0000256" key="2">
    <source>
        <dbReference type="ARBA" id="ARBA00022448"/>
    </source>
</evidence>
<feature type="transmembrane region" description="Helical" evidence="7">
    <location>
        <begin position="313"/>
        <end position="340"/>
    </location>
</feature>
<keyword evidence="9" id="KW-1185">Reference proteome</keyword>
<dbReference type="GO" id="GO:0005886">
    <property type="term" value="C:plasma membrane"/>
    <property type="evidence" value="ECO:0007669"/>
    <property type="project" value="UniProtKB-SubCell"/>
</dbReference>
<keyword evidence="3" id="KW-1003">Cell membrane</keyword>
<dbReference type="AlphaFoldDB" id="A0A6I6EUX0"/>
<dbReference type="PANTHER" id="PTHR42865">
    <property type="entry name" value="PROTON/GLUTAMATE-ASPARTATE SYMPORTER"/>
    <property type="match status" value="1"/>
</dbReference>
<name>A0A6I6EUX0_9CLOT</name>
<evidence type="ECO:0000313" key="9">
    <source>
        <dbReference type="Proteomes" id="UP000422764"/>
    </source>
</evidence>
<feature type="transmembrane region" description="Helical" evidence="7">
    <location>
        <begin position="28"/>
        <end position="46"/>
    </location>
</feature>
<evidence type="ECO:0000256" key="4">
    <source>
        <dbReference type="ARBA" id="ARBA00022692"/>
    </source>
</evidence>
<keyword evidence="4 7" id="KW-0812">Transmembrane</keyword>
<dbReference type="Gene3D" id="1.10.3860.10">
    <property type="entry name" value="Sodium:dicarboxylate symporter"/>
    <property type="match status" value="1"/>
</dbReference>
<dbReference type="InterPro" id="IPR001991">
    <property type="entry name" value="Na-dicarboxylate_symporter"/>
</dbReference>
<evidence type="ECO:0000256" key="7">
    <source>
        <dbReference type="SAM" id="Phobius"/>
    </source>
</evidence>
<keyword evidence="2" id="KW-0813">Transport</keyword>
<feature type="transmembrane region" description="Helical" evidence="7">
    <location>
        <begin position="370"/>
        <end position="392"/>
    </location>
</feature>
<feature type="transmembrane region" description="Helical" evidence="7">
    <location>
        <begin position="92"/>
        <end position="114"/>
    </location>
</feature>
<protein>
    <submittedName>
        <fullName evidence="8">Cation:dicarboxylase symporter family transporter</fullName>
    </submittedName>
</protein>
<feature type="transmembrane region" description="Helical" evidence="7">
    <location>
        <begin position="239"/>
        <end position="260"/>
    </location>
</feature>
<feature type="transmembrane region" description="Helical" evidence="7">
    <location>
        <begin position="199"/>
        <end position="219"/>
    </location>
</feature>
<dbReference type="PRINTS" id="PR00173">
    <property type="entry name" value="EDTRNSPORT"/>
</dbReference>
<proteinExistence type="predicted"/>
<evidence type="ECO:0000256" key="5">
    <source>
        <dbReference type="ARBA" id="ARBA00022989"/>
    </source>
</evidence>
<feature type="transmembrane region" description="Helical" evidence="7">
    <location>
        <begin position="272"/>
        <end position="293"/>
    </location>
</feature>
<feature type="transmembrane region" description="Helical" evidence="7">
    <location>
        <begin position="347"/>
        <end position="364"/>
    </location>
</feature>
<gene>
    <name evidence="8" type="ORF">GOM49_05805</name>
</gene>
<organism evidence="8 9">
    <name type="scientific">Clostridium bovifaecis</name>
    <dbReference type="NCBI Taxonomy" id="2184719"/>
    <lineage>
        <taxon>Bacteria</taxon>
        <taxon>Bacillati</taxon>
        <taxon>Bacillota</taxon>
        <taxon>Clostridia</taxon>
        <taxon>Eubacteriales</taxon>
        <taxon>Clostridiaceae</taxon>
        <taxon>Clostridium</taxon>
    </lineage>
</organism>
<accession>A0A6I6EUX0</accession>
<comment type="subcellular location">
    <subcellularLocation>
        <location evidence="1">Cell membrane</location>
        <topology evidence="1">Multi-pass membrane protein</topology>
    </subcellularLocation>
</comment>
<feature type="transmembrane region" description="Helical" evidence="7">
    <location>
        <begin position="161"/>
        <end position="178"/>
    </location>
</feature>
<evidence type="ECO:0000256" key="1">
    <source>
        <dbReference type="ARBA" id="ARBA00004651"/>
    </source>
</evidence>
<feature type="transmembrane region" description="Helical" evidence="7">
    <location>
        <begin position="6"/>
        <end position="21"/>
    </location>
</feature>
<dbReference type="Pfam" id="PF00375">
    <property type="entry name" value="SDF"/>
    <property type="match status" value="1"/>
</dbReference>
<evidence type="ECO:0000256" key="6">
    <source>
        <dbReference type="ARBA" id="ARBA00023136"/>
    </source>
</evidence>
<dbReference type="GO" id="GO:0015293">
    <property type="term" value="F:symporter activity"/>
    <property type="evidence" value="ECO:0007669"/>
    <property type="project" value="UniProtKB-KW"/>
</dbReference>
<dbReference type="Proteomes" id="UP000422764">
    <property type="component" value="Chromosome"/>
</dbReference>
<reference evidence="8 9" key="1">
    <citation type="submission" date="2019-12" db="EMBL/GenBank/DDBJ databases">
        <title>Genome sequenceing of Clostridium bovifaecis.</title>
        <authorList>
            <person name="Yao Y."/>
        </authorList>
    </citation>
    <scope>NUCLEOTIDE SEQUENCE [LARGE SCALE GENOMIC DNA]</scope>
    <source>
        <strain evidence="8 9">BXX</strain>
    </source>
</reference>
<keyword evidence="6 7" id="KW-0472">Membrane</keyword>
<sequence length="441" mass="46402">MNLSYISLMISALLLGVLFLLKKKQVNFGVRILIAMTLGVAVGSIFKEDSLIIEPIGTAFVNLIKMLVMPLVMTSLISSITSLDNADKLKKIGIKTIGLLIITTVMATIVGILVGEAMNLGAGVQFAQDAVFKAKEIPKFSQVILDMVPSNPISDMANGKVISVIIFSTLISVAIIVEGAKGPENVAPVKAFVNSFSKIMFSITNMIIQLTPYGVYGLMVPVAAKYGLASLIPLGKVIIAMYLACIIHLAIVHGSLLALVAKVNPIIFFKKISEALVVAFTTRSSYGTLPITIKALTNKVKISDSIVSFTVPLGASIGMNGGGGIYPALVSIFVAGVFNIDLSISNYILLLITTAVSSIGIAGVPGAATIAATVVLSGLGLPVEGLAMVLGIDIVIDMIRTMTNVAASSVVTLLVASSENEFDRDKFNKEDDNFKFNTNAA</sequence>
<dbReference type="GO" id="GO:0006835">
    <property type="term" value="P:dicarboxylic acid transport"/>
    <property type="evidence" value="ECO:0007669"/>
    <property type="project" value="TreeGrafter"/>
</dbReference>
<evidence type="ECO:0000256" key="3">
    <source>
        <dbReference type="ARBA" id="ARBA00022475"/>
    </source>
</evidence>
<keyword evidence="5 7" id="KW-1133">Transmembrane helix</keyword>
<dbReference type="PANTHER" id="PTHR42865:SF7">
    <property type="entry name" value="PROTON_GLUTAMATE-ASPARTATE SYMPORTER"/>
    <property type="match status" value="1"/>
</dbReference>
<dbReference type="SUPFAM" id="SSF118215">
    <property type="entry name" value="Proton glutamate symport protein"/>
    <property type="match status" value="1"/>
</dbReference>
<evidence type="ECO:0000313" key="8">
    <source>
        <dbReference type="EMBL" id="QGU94686.1"/>
    </source>
</evidence>
<feature type="transmembrane region" description="Helical" evidence="7">
    <location>
        <begin position="58"/>
        <end position="80"/>
    </location>
</feature>
<dbReference type="EMBL" id="CP046522">
    <property type="protein sequence ID" value="QGU94686.1"/>
    <property type="molecule type" value="Genomic_DNA"/>
</dbReference>